<dbReference type="AlphaFoldDB" id="F0JFB5"/>
<evidence type="ECO:0000313" key="5">
    <source>
        <dbReference type="Proteomes" id="UP000007845"/>
    </source>
</evidence>
<dbReference type="SMR" id="F0JFB5"/>
<dbReference type="SUPFAM" id="SSF55729">
    <property type="entry name" value="Acyl-CoA N-acyltransferases (Nat)"/>
    <property type="match status" value="1"/>
</dbReference>
<dbReference type="PROSITE" id="PS51186">
    <property type="entry name" value="GNAT"/>
    <property type="match status" value="1"/>
</dbReference>
<dbReference type="STRING" id="641491.DND132_0454"/>
<dbReference type="GO" id="GO:0016747">
    <property type="term" value="F:acyltransferase activity, transferring groups other than amino-acyl groups"/>
    <property type="evidence" value="ECO:0007669"/>
    <property type="project" value="InterPro"/>
</dbReference>
<dbReference type="Proteomes" id="UP000007845">
    <property type="component" value="Chromosome"/>
</dbReference>
<keyword evidence="1 4" id="KW-0808">Transferase</keyword>
<dbReference type="HOGENOM" id="CLU_013985_21_0_7"/>
<protein>
    <submittedName>
        <fullName evidence="4">GCN5-related N-acetyltransferase</fullName>
    </submittedName>
</protein>
<dbReference type="RefSeq" id="WP_014321099.1">
    <property type="nucleotide sequence ID" value="NC_016803.1"/>
</dbReference>
<keyword evidence="2" id="KW-0012">Acyltransferase</keyword>
<dbReference type="eggNOG" id="COG0456">
    <property type="taxonomic scope" value="Bacteria"/>
</dbReference>
<keyword evidence="5" id="KW-1185">Reference proteome</keyword>
<dbReference type="EMBL" id="CP003220">
    <property type="protein sequence ID" value="EGB13671.1"/>
    <property type="molecule type" value="Genomic_DNA"/>
</dbReference>
<gene>
    <name evidence="4" type="ORF">DND132_0454</name>
</gene>
<feature type="domain" description="N-acetyltransferase" evidence="3">
    <location>
        <begin position="1"/>
        <end position="146"/>
    </location>
</feature>
<evidence type="ECO:0000259" key="3">
    <source>
        <dbReference type="PROSITE" id="PS51186"/>
    </source>
</evidence>
<organism evidence="4 5">
    <name type="scientific">Pseudodesulfovibrio mercurii</name>
    <dbReference type="NCBI Taxonomy" id="641491"/>
    <lineage>
        <taxon>Bacteria</taxon>
        <taxon>Pseudomonadati</taxon>
        <taxon>Thermodesulfobacteriota</taxon>
        <taxon>Desulfovibrionia</taxon>
        <taxon>Desulfovibrionales</taxon>
        <taxon>Desulfovibrionaceae</taxon>
    </lineage>
</organism>
<dbReference type="CDD" id="cd04301">
    <property type="entry name" value="NAT_SF"/>
    <property type="match status" value="1"/>
</dbReference>
<dbReference type="InterPro" id="IPR016181">
    <property type="entry name" value="Acyl_CoA_acyltransferase"/>
</dbReference>
<reference evidence="4 5" key="1">
    <citation type="journal article" date="2011" name="J. Bacteriol.">
        <title>Genome sequence of the mercury-methylating strain Desulfovibrio desulfuricans ND132.</title>
        <authorList>
            <person name="Brown S.D."/>
            <person name="Gilmour C.C."/>
            <person name="Kucken A.M."/>
            <person name="Wall J.D."/>
            <person name="Elias D.A."/>
            <person name="Brandt C.C."/>
            <person name="Podar M."/>
            <person name="Chertkov O."/>
            <person name="Held B."/>
            <person name="Bruce D.C."/>
            <person name="Detter J.C."/>
            <person name="Tapia R."/>
            <person name="Han C.S."/>
            <person name="Goodwin L.A."/>
            <person name="Cheng J.F."/>
            <person name="Pitluck S."/>
            <person name="Woyke T."/>
            <person name="Mikhailova N."/>
            <person name="Ivanova N.N."/>
            <person name="Han J."/>
            <person name="Lucas S."/>
            <person name="Lapidus A.L."/>
            <person name="Land M.L."/>
            <person name="Hauser L.J."/>
            <person name="Palumbo A.V."/>
        </authorList>
    </citation>
    <scope>NUCLEOTIDE SEQUENCE [LARGE SCALE GENOMIC DNA]</scope>
    <source>
        <strain evidence="4 5">ND132</strain>
    </source>
</reference>
<dbReference type="PANTHER" id="PTHR43800">
    <property type="entry name" value="PEPTIDYL-LYSINE N-ACETYLTRANSFERASE YJAB"/>
    <property type="match status" value="1"/>
</dbReference>
<dbReference type="Pfam" id="PF13508">
    <property type="entry name" value="Acetyltransf_7"/>
    <property type="match status" value="1"/>
</dbReference>
<dbReference type="InterPro" id="IPR000182">
    <property type="entry name" value="GNAT_dom"/>
</dbReference>
<name>F0JFB5_9BACT</name>
<dbReference type="PANTHER" id="PTHR43800:SF1">
    <property type="entry name" value="PEPTIDYL-LYSINE N-ACETYLTRANSFERASE YJAB"/>
    <property type="match status" value="1"/>
</dbReference>
<evidence type="ECO:0000256" key="1">
    <source>
        <dbReference type="ARBA" id="ARBA00022679"/>
    </source>
</evidence>
<dbReference type="OrthoDB" id="9789605at2"/>
<dbReference type="KEGG" id="ddn:DND132_0454"/>
<evidence type="ECO:0000313" key="4">
    <source>
        <dbReference type="EMBL" id="EGB13671.1"/>
    </source>
</evidence>
<dbReference type="Gene3D" id="3.40.630.30">
    <property type="match status" value="1"/>
</dbReference>
<accession>F0JFB5</accession>
<sequence length="146" mass="16220">MRLEPAGEADHPELLAVWEASVRATHHFLAEEDILPLRPLILEHYFDAVTLCCARDMAGKILGFSGVAHGNLEMLFVAPDSRGRGIGTALCRHAVDRFGVTRVDVNEQNPQALGFYERFGFEVVGRSPLDGQGKPFPLLHMKLRRS</sequence>
<evidence type="ECO:0000256" key="2">
    <source>
        <dbReference type="ARBA" id="ARBA00023315"/>
    </source>
</evidence>
<proteinExistence type="predicted"/>